<dbReference type="SUPFAM" id="SSF46689">
    <property type="entry name" value="Homeodomain-like"/>
    <property type="match status" value="1"/>
</dbReference>
<dbReference type="RefSeq" id="WP_386411334.1">
    <property type="nucleotide sequence ID" value="NZ_JBHSZO010000003.1"/>
</dbReference>
<dbReference type="PANTHER" id="PTHR30055:SF235">
    <property type="entry name" value="TRANSCRIPTIONAL REGULATORY PROTEIN"/>
    <property type="match status" value="1"/>
</dbReference>
<proteinExistence type="predicted"/>
<feature type="domain" description="HTH tetR-type" evidence="4">
    <location>
        <begin position="24"/>
        <end position="84"/>
    </location>
</feature>
<dbReference type="InterPro" id="IPR036271">
    <property type="entry name" value="Tet_transcr_reg_TetR-rel_C_sf"/>
</dbReference>
<dbReference type="InterPro" id="IPR050109">
    <property type="entry name" value="HTH-type_TetR-like_transc_reg"/>
</dbReference>
<dbReference type="Pfam" id="PF17920">
    <property type="entry name" value="TetR_C_16"/>
    <property type="match status" value="1"/>
</dbReference>
<dbReference type="Gene3D" id="1.10.10.60">
    <property type="entry name" value="Homeodomain-like"/>
    <property type="match status" value="1"/>
</dbReference>
<dbReference type="PROSITE" id="PS50977">
    <property type="entry name" value="HTH_TETR_2"/>
    <property type="match status" value="1"/>
</dbReference>
<feature type="DNA-binding region" description="H-T-H motif" evidence="2">
    <location>
        <begin position="47"/>
        <end position="66"/>
    </location>
</feature>
<name>A0ABW2G8A9_9ACTN</name>
<evidence type="ECO:0000313" key="5">
    <source>
        <dbReference type="EMBL" id="MFC7217012.1"/>
    </source>
</evidence>
<dbReference type="SUPFAM" id="SSF48498">
    <property type="entry name" value="Tetracyclin repressor-like, C-terminal domain"/>
    <property type="match status" value="1"/>
</dbReference>
<organism evidence="5 6">
    <name type="scientific">Streptomyces polyrhachis</name>
    <dbReference type="NCBI Taxonomy" id="1282885"/>
    <lineage>
        <taxon>Bacteria</taxon>
        <taxon>Bacillati</taxon>
        <taxon>Actinomycetota</taxon>
        <taxon>Actinomycetes</taxon>
        <taxon>Kitasatosporales</taxon>
        <taxon>Streptomycetaceae</taxon>
        <taxon>Streptomyces</taxon>
    </lineage>
</organism>
<accession>A0ABW2G8A9</accession>
<comment type="caution">
    <text evidence="5">The sequence shown here is derived from an EMBL/GenBank/DDBJ whole genome shotgun (WGS) entry which is preliminary data.</text>
</comment>
<dbReference type="Proteomes" id="UP001596413">
    <property type="component" value="Unassembled WGS sequence"/>
</dbReference>
<protein>
    <submittedName>
        <fullName evidence="5">TetR family transcriptional regulator</fullName>
    </submittedName>
</protein>
<dbReference type="EMBL" id="JBHSZO010000003">
    <property type="protein sequence ID" value="MFC7217012.1"/>
    <property type="molecule type" value="Genomic_DNA"/>
</dbReference>
<keyword evidence="1 2" id="KW-0238">DNA-binding</keyword>
<evidence type="ECO:0000313" key="6">
    <source>
        <dbReference type="Proteomes" id="UP001596413"/>
    </source>
</evidence>
<dbReference type="Gene3D" id="1.10.357.10">
    <property type="entry name" value="Tetracycline Repressor, domain 2"/>
    <property type="match status" value="1"/>
</dbReference>
<evidence type="ECO:0000256" key="3">
    <source>
        <dbReference type="SAM" id="MobiDB-lite"/>
    </source>
</evidence>
<reference evidence="6" key="1">
    <citation type="journal article" date="2019" name="Int. J. Syst. Evol. Microbiol.">
        <title>The Global Catalogue of Microorganisms (GCM) 10K type strain sequencing project: providing services to taxonomists for standard genome sequencing and annotation.</title>
        <authorList>
            <consortium name="The Broad Institute Genomics Platform"/>
            <consortium name="The Broad Institute Genome Sequencing Center for Infectious Disease"/>
            <person name="Wu L."/>
            <person name="Ma J."/>
        </authorList>
    </citation>
    <scope>NUCLEOTIDE SEQUENCE [LARGE SCALE GENOMIC DNA]</scope>
    <source>
        <strain evidence="6">CGMCC 1.13681</strain>
    </source>
</reference>
<dbReference type="PRINTS" id="PR00455">
    <property type="entry name" value="HTHTETR"/>
</dbReference>
<evidence type="ECO:0000256" key="2">
    <source>
        <dbReference type="PROSITE-ProRule" id="PRU00335"/>
    </source>
</evidence>
<evidence type="ECO:0000256" key="1">
    <source>
        <dbReference type="ARBA" id="ARBA00023125"/>
    </source>
</evidence>
<dbReference type="PANTHER" id="PTHR30055">
    <property type="entry name" value="HTH-TYPE TRANSCRIPTIONAL REGULATOR RUTR"/>
    <property type="match status" value="1"/>
</dbReference>
<dbReference type="Pfam" id="PF00440">
    <property type="entry name" value="TetR_N"/>
    <property type="match status" value="1"/>
</dbReference>
<dbReference type="InterPro" id="IPR009057">
    <property type="entry name" value="Homeodomain-like_sf"/>
</dbReference>
<evidence type="ECO:0000259" key="4">
    <source>
        <dbReference type="PROSITE" id="PS50977"/>
    </source>
</evidence>
<keyword evidence="6" id="KW-1185">Reference proteome</keyword>
<dbReference type="InterPro" id="IPR041678">
    <property type="entry name" value="TetR_C_16"/>
</dbReference>
<feature type="compositionally biased region" description="Basic and acidic residues" evidence="3">
    <location>
        <begin position="15"/>
        <end position="28"/>
    </location>
</feature>
<sequence>MSTDAPAPRRRRGRPSREDAGEGPGARERILAAARGEFAERGYDKASIRAIARRADVDPALVHHYFGPKEQVFEAALEVDFAPAMELPEVIFGGASTGGGGGAGSGVDEGAGERLTRYMLGVWESALTREPLLAVVRSAVNNEAAAAIFRRVVVRNVLRRVTPRLAGPDAELRAELAVAQLVGVAMLRYVVKVEPLASAGVEEIVARVAPVVQRHLAGA</sequence>
<dbReference type="InterPro" id="IPR001647">
    <property type="entry name" value="HTH_TetR"/>
</dbReference>
<feature type="region of interest" description="Disordered" evidence="3">
    <location>
        <begin position="1"/>
        <end position="28"/>
    </location>
</feature>
<gene>
    <name evidence="5" type="ORF">ACFQLX_02325</name>
</gene>